<dbReference type="Pfam" id="PF00512">
    <property type="entry name" value="HisKA"/>
    <property type="match status" value="1"/>
</dbReference>
<dbReference type="InterPro" id="IPR003594">
    <property type="entry name" value="HATPase_dom"/>
</dbReference>
<dbReference type="Gene3D" id="1.10.287.130">
    <property type="match status" value="1"/>
</dbReference>
<dbReference type="PANTHER" id="PTHR43711:SF31">
    <property type="entry name" value="HISTIDINE KINASE"/>
    <property type="match status" value="1"/>
</dbReference>
<evidence type="ECO:0000256" key="8">
    <source>
        <dbReference type="SAM" id="MobiDB-lite"/>
    </source>
</evidence>
<evidence type="ECO:0000256" key="7">
    <source>
        <dbReference type="SAM" id="Coils"/>
    </source>
</evidence>
<evidence type="ECO:0000256" key="5">
    <source>
        <dbReference type="ARBA" id="ARBA00022777"/>
    </source>
</evidence>
<dbReference type="SMART" id="SM00388">
    <property type="entry name" value="HisKA"/>
    <property type="match status" value="1"/>
</dbReference>
<dbReference type="InterPro" id="IPR036890">
    <property type="entry name" value="HATPase_C_sf"/>
</dbReference>
<protein>
    <recommendedName>
        <fullName evidence="2">histidine kinase</fullName>
        <ecNumber evidence="2">2.7.13.3</ecNumber>
    </recommendedName>
</protein>
<dbReference type="Gene3D" id="3.30.565.10">
    <property type="entry name" value="Histidine kinase-like ATPase, C-terminal domain"/>
    <property type="match status" value="1"/>
</dbReference>
<feature type="domain" description="Histidine kinase" evidence="9">
    <location>
        <begin position="207"/>
        <end position="425"/>
    </location>
</feature>
<keyword evidence="7" id="KW-0175">Coiled coil</keyword>
<keyword evidence="3" id="KW-0597">Phosphoprotein</keyword>
<dbReference type="SUPFAM" id="SSF55781">
    <property type="entry name" value="GAF domain-like"/>
    <property type="match status" value="1"/>
</dbReference>
<evidence type="ECO:0000256" key="1">
    <source>
        <dbReference type="ARBA" id="ARBA00000085"/>
    </source>
</evidence>
<evidence type="ECO:0000259" key="9">
    <source>
        <dbReference type="PROSITE" id="PS50109"/>
    </source>
</evidence>
<dbReference type="SMART" id="SM00065">
    <property type="entry name" value="GAF"/>
    <property type="match status" value="1"/>
</dbReference>
<evidence type="ECO:0000313" key="11">
    <source>
        <dbReference type="Proteomes" id="UP000594468"/>
    </source>
</evidence>
<dbReference type="Pfam" id="PF02518">
    <property type="entry name" value="HATPase_c"/>
    <property type="match status" value="1"/>
</dbReference>
<feature type="coiled-coil region" evidence="7">
    <location>
        <begin position="1"/>
        <end position="28"/>
    </location>
</feature>
<accession>A0A7S8EAR1</accession>
<dbReference type="RefSeq" id="WP_195171562.1">
    <property type="nucleotide sequence ID" value="NZ_CP062983.1"/>
</dbReference>
<dbReference type="Proteomes" id="UP000594468">
    <property type="component" value="Chromosome"/>
</dbReference>
<evidence type="ECO:0000256" key="3">
    <source>
        <dbReference type="ARBA" id="ARBA00022553"/>
    </source>
</evidence>
<dbReference type="Pfam" id="PF01590">
    <property type="entry name" value="GAF"/>
    <property type="match status" value="1"/>
</dbReference>
<dbReference type="Gene3D" id="3.30.450.40">
    <property type="match status" value="1"/>
</dbReference>
<keyword evidence="11" id="KW-1185">Reference proteome</keyword>
<dbReference type="InterPro" id="IPR036097">
    <property type="entry name" value="HisK_dim/P_sf"/>
</dbReference>
<dbReference type="InterPro" id="IPR003018">
    <property type="entry name" value="GAF"/>
</dbReference>
<feature type="compositionally biased region" description="Polar residues" evidence="8">
    <location>
        <begin position="430"/>
        <end position="443"/>
    </location>
</feature>
<comment type="catalytic activity">
    <reaction evidence="1">
        <text>ATP + protein L-histidine = ADP + protein N-phospho-L-histidine.</text>
        <dbReference type="EC" id="2.7.13.3"/>
    </reaction>
</comment>
<dbReference type="SUPFAM" id="SSF55874">
    <property type="entry name" value="ATPase domain of HSP90 chaperone/DNA topoisomerase II/histidine kinase"/>
    <property type="match status" value="1"/>
</dbReference>
<proteinExistence type="predicted"/>
<sequence length="443" mass="49543">MVMVQMDAQALQQRVQQLESQVNLLEKLVDVSVVLNSRLQLEPLLKYIMDVAVDIMECDAASVLLWNNKKQQLFFAASTTLDNSNSLIGTPVPMDSIAGEILRKRDTVRVDDARTDPRHYGKVDEDIAFQTRSLLGVPMTYKNKIIGVLEALNKRQGSWTKEDSRYLEILAAQAAVAIEGAQAVMELRRANEELNEVDRLKNNFIAIASHELRTPLGVIMGYASFLQEDEDVSTQSHASKVLESALRLRKIIEDMVNLRYVKQKQSDLHLEAIRVSELFSSLSLEIQALMDIDKYQINIKMPDKDPYVYADHTRMMMVLTNLINNAISFSAPDKPITVEALKGLTDKEVRLRVVDQGLGIDPTQLEKIFEEFYQVEDHMVRHHGGLGIGLSIGRAIVEAHGGRIWAESAGIGSGATFTISLPTIDPPQEDINQADTSQTISET</sequence>
<dbReference type="SMART" id="SM00387">
    <property type="entry name" value="HATPase_c"/>
    <property type="match status" value="1"/>
</dbReference>
<dbReference type="EC" id="2.7.13.3" evidence="2"/>
<name>A0A7S8EAR1_9CHLR</name>
<dbReference type="FunFam" id="3.30.565.10:FF:000006">
    <property type="entry name" value="Sensor histidine kinase WalK"/>
    <property type="match status" value="1"/>
</dbReference>
<evidence type="ECO:0000256" key="6">
    <source>
        <dbReference type="ARBA" id="ARBA00023012"/>
    </source>
</evidence>
<evidence type="ECO:0000313" key="10">
    <source>
        <dbReference type="EMBL" id="QPC83495.1"/>
    </source>
</evidence>
<dbReference type="CDD" id="cd00075">
    <property type="entry name" value="HATPase"/>
    <property type="match status" value="1"/>
</dbReference>
<feature type="region of interest" description="Disordered" evidence="8">
    <location>
        <begin position="423"/>
        <end position="443"/>
    </location>
</feature>
<keyword evidence="5" id="KW-0418">Kinase</keyword>
<keyword evidence="6" id="KW-0902">Two-component regulatory system</keyword>
<dbReference type="InterPro" id="IPR029016">
    <property type="entry name" value="GAF-like_dom_sf"/>
</dbReference>
<organism evidence="10 11">
    <name type="scientific">Phototrophicus methaneseepsis</name>
    <dbReference type="NCBI Taxonomy" id="2710758"/>
    <lineage>
        <taxon>Bacteria</taxon>
        <taxon>Bacillati</taxon>
        <taxon>Chloroflexota</taxon>
        <taxon>Candidatus Thermofontia</taxon>
        <taxon>Phototrophicales</taxon>
        <taxon>Phototrophicaceae</taxon>
        <taxon>Phototrophicus</taxon>
    </lineage>
</organism>
<dbReference type="CDD" id="cd00082">
    <property type="entry name" value="HisKA"/>
    <property type="match status" value="1"/>
</dbReference>
<dbReference type="AlphaFoldDB" id="A0A7S8EAR1"/>
<dbReference type="InterPro" id="IPR004358">
    <property type="entry name" value="Sig_transdc_His_kin-like_C"/>
</dbReference>
<dbReference type="EMBL" id="CP062983">
    <property type="protein sequence ID" value="QPC83495.1"/>
    <property type="molecule type" value="Genomic_DNA"/>
</dbReference>
<dbReference type="GO" id="GO:0000155">
    <property type="term" value="F:phosphorelay sensor kinase activity"/>
    <property type="evidence" value="ECO:0007669"/>
    <property type="project" value="InterPro"/>
</dbReference>
<dbReference type="InterPro" id="IPR050736">
    <property type="entry name" value="Sensor_HK_Regulatory"/>
</dbReference>
<dbReference type="InterPro" id="IPR003661">
    <property type="entry name" value="HisK_dim/P_dom"/>
</dbReference>
<dbReference type="InterPro" id="IPR005467">
    <property type="entry name" value="His_kinase_dom"/>
</dbReference>
<evidence type="ECO:0000256" key="4">
    <source>
        <dbReference type="ARBA" id="ARBA00022679"/>
    </source>
</evidence>
<reference evidence="10 11" key="1">
    <citation type="submission" date="2020-02" db="EMBL/GenBank/DDBJ databases">
        <authorList>
            <person name="Zheng R.K."/>
            <person name="Sun C.M."/>
        </authorList>
    </citation>
    <scope>NUCLEOTIDE SEQUENCE [LARGE SCALE GENOMIC DNA]</scope>
    <source>
        <strain evidence="11">rifampicinis</strain>
    </source>
</reference>
<dbReference type="PRINTS" id="PR00344">
    <property type="entry name" value="BCTRLSENSOR"/>
</dbReference>
<dbReference type="PROSITE" id="PS50109">
    <property type="entry name" value="HIS_KIN"/>
    <property type="match status" value="1"/>
</dbReference>
<dbReference type="KEGG" id="pmet:G4Y79_03685"/>
<keyword evidence="4" id="KW-0808">Transferase</keyword>
<dbReference type="PANTHER" id="PTHR43711">
    <property type="entry name" value="TWO-COMPONENT HISTIDINE KINASE"/>
    <property type="match status" value="1"/>
</dbReference>
<gene>
    <name evidence="10" type="ORF">G4Y79_03685</name>
</gene>
<dbReference type="SUPFAM" id="SSF47384">
    <property type="entry name" value="Homodimeric domain of signal transducing histidine kinase"/>
    <property type="match status" value="1"/>
</dbReference>
<evidence type="ECO:0000256" key="2">
    <source>
        <dbReference type="ARBA" id="ARBA00012438"/>
    </source>
</evidence>